<feature type="non-terminal residue" evidence="1">
    <location>
        <position position="1"/>
    </location>
</feature>
<protein>
    <submittedName>
        <fullName evidence="1">TetR family transcriptional regulator</fullName>
    </submittedName>
</protein>
<evidence type="ECO:0000313" key="1">
    <source>
        <dbReference type="EMBL" id="KOG86450.1"/>
    </source>
</evidence>
<gene>
    <name evidence="1" type="ORF">ADK38_30960</name>
</gene>
<organism evidence="1 2">
    <name type="scientific">Streptomyces varsoviensis</name>
    <dbReference type="NCBI Taxonomy" id="67373"/>
    <lineage>
        <taxon>Bacteria</taxon>
        <taxon>Bacillati</taxon>
        <taxon>Actinomycetota</taxon>
        <taxon>Actinomycetes</taxon>
        <taxon>Kitasatosporales</taxon>
        <taxon>Streptomycetaceae</taxon>
        <taxon>Streptomyces</taxon>
    </lineage>
</organism>
<reference evidence="1 2" key="1">
    <citation type="submission" date="2015-07" db="EMBL/GenBank/DDBJ databases">
        <authorList>
            <person name="Ju K.-S."/>
            <person name="Doroghazi J.R."/>
            <person name="Metcalf W.W."/>
        </authorList>
    </citation>
    <scope>NUCLEOTIDE SEQUENCE [LARGE SCALE GENOMIC DNA]</scope>
    <source>
        <strain evidence="1 2">NRRL B-3589</strain>
    </source>
</reference>
<keyword evidence="2" id="KW-1185">Reference proteome</keyword>
<sequence>ALPALARELRAEKRVGGHVAVLDQLLADAQTRERLAPETPA</sequence>
<name>A0ABR5IZ85_9ACTN</name>
<dbReference type="EMBL" id="LGUT01002829">
    <property type="protein sequence ID" value="KOG86450.1"/>
    <property type="molecule type" value="Genomic_DNA"/>
</dbReference>
<proteinExistence type="predicted"/>
<evidence type="ECO:0000313" key="2">
    <source>
        <dbReference type="Proteomes" id="UP000037020"/>
    </source>
</evidence>
<comment type="caution">
    <text evidence="1">The sequence shown here is derived from an EMBL/GenBank/DDBJ whole genome shotgun (WGS) entry which is preliminary data.</text>
</comment>
<dbReference type="Proteomes" id="UP000037020">
    <property type="component" value="Unassembled WGS sequence"/>
</dbReference>
<accession>A0ABR5IZ85</accession>